<reference evidence="1 2" key="1">
    <citation type="submission" date="2018-11" db="EMBL/GenBank/DDBJ databases">
        <title>Complete genome sequence of Paenibacillus baekrokdamisoli strain KCTC 33723.</title>
        <authorList>
            <person name="Kang S.W."/>
            <person name="Lee K.C."/>
            <person name="Kim K.K."/>
            <person name="Kim J.S."/>
            <person name="Kim D.S."/>
            <person name="Ko S.H."/>
            <person name="Yang S.H."/>
            <person name="Lee J.S."/>
        </authorList>
    </citation>
    <scope>NUCLEOTIDE SEQUENCE [LARGE SCALE GENOMIC DNA]</scope>
    <source>
        <strain evidence="1 2">KCTC 33723</strain>
    </source>
</reference>
<gene>
    <name evidence="1" type="ORF">Back11_60180</name>
</gene>
<dbReference type="RefSeq" id="WP_179955573.1">
    <property type="nucleotide sequence ID" value="NZ_AP019308.1"/>
</dbReference>
<dbReference type="Proteomes" id="UP000275368">
    <property type="component" value="Chromosome"/>
</dbReference>
<keyword evidence="2" id="KW-1185">Reference proteome</keyword>
<accession>A0A3G9JI91</accession>
<dbReference type="EMBL" id="AP019308">
    <property type="protein sequence ID" value="BBH24673.1"/>
    <property type="molecule type" value="Genomic_DNA"/>
</dbReference>
<evidence type="ECO:0000313" key="1">
    <source>
        <dbReference type="EMBL" id="BBH24673.1"/>
    </source>
</evidence>
<dbReference type="KEGG" id="pbk:Back11_60180"/>
<organism evidence="1 2">
    <name type="scientific">Paenibacillus baekrokdamisoli</name>
    <dbReference type="NCBI Taxonomy" id="1712516"/>
    <lineage>
        <taxon>Bacteria</taxon>
        <taxon>Bacillati</taxon>
        <taxon>Bacillota</taxon>
        <taxon>Bacilli</taxon>
        <taxon>Bacillales</taxon>
        <taxon>Paenibacillaceae</taxon>
        <taxon>Paenibacillus</taxon>
    </lineage>
</organism>
<name>A0A3G9JI91_9BACL</name>
<sequence length="61" mass="7460">MRYQDGKPYRNQVYTIDEIYNVINEFGLPQDWNPEGQNGPERYIEVQIWDDEPLRKWTMPI</sequence>
<dbReference type="AlphaFoldDB" id="A0A3G9JI91"/>
<evidence type="ECO:0000313" key="2">
    <source>
        <dbReference type="Proteomes" id="UP000275368"/>
    </source>
</evidence>
<proteinExistence type="predicted"/>
<protein>
    <submittedName>
        <fullName evidence="1">Uncharacterized protein</fullName>
    </submittedName>
</protein>